<dbReference type="Proteomes" id="UP000320481">
    <property type="component" value="Unassembled WGS sequence"/>
</dbReference>
<proteinExistence type="predicted"/>
<reference evidence="1" key="1">
    <citation type="journal article" date="2019" name="Microbiol. Resour. Announc.">
        <title>Draft Genomic Sequences of Streptomyces misionensis and Streptomyces albidoflavus, bacteria applied for phytopathogen biocontrol.</title>
        <authorList>
            <person name="Pylro V."/>
            <person name="Dias A."/>
            <person name="Andreote F."/>
            <person name="Varani A."/>
            <person name="Andreote C."/>
            <person name="Bernardo E."/>
            <person name="Martins T."/>
        </authorList>
    </citation>
    <scope>NUCLEOTIDE SEQUENCE [LARGE SCALE GENOMIC DNA]</scope>
    <source>
        <strain evidence="1">66</strain>
    </source>
</reference>
<comment type="caution">
    <text evidence="1">The sequence shown here is derived from an EMBL/GenBank/DDBJ whole genome shotgun (WGS) entry which is preliminary data.</text>
</comment>
<evidence type="ECO:0000313" key="1">
    <source>
        <dbReference type="EMBL" id="TWV42604.1"/>
    </source>
</evidence>
<protein>
    <submittedName>
        <fullName evidence="1">Uncharacterized protein</fullName>
    </submittedName>
</protein>
<organism evidence="1 2">
    <name type="scientific">Streptomyces misionensis</name>
    <dbReference type="NCBI Taxonomy" id="67331"/>
    <lineage>
        <taxon>Bacteria</taxon>
        <taxon>Bacillati</taxon>
        <taxon>Actinomycetota</taxon>
        <taxon>Actinomycetes</taxon>
        <taxon>Kitasatosporales</taxon>
        <taxon>Streptomycetaceae</taxon>
        <taxon>Streptomyces</taxon>
    </lineage>
</organism>
<evidence type="ECO:0000313" key="2">
    <source>
        <dbReference type="Proteomes" id="UP000320481"/>
    </source>
</evidence>
<accession>A0A5C6JMG3</accession>
<keyword evidence="2" id="KW-1185">Reference proteome</keyword>
<name>A0A5C6JMG3_9ACTN</name>
<gene>
    <name evidence="1" type="ORF">FRZ03_19575</name>
</gene>
<dbReference type="AlphaFoldDB" id="A0A5C6JMG3"/>
<dbReference type="EMBL" id="VOGW01000111">
    <property type="protein sequence ID" value="TWV42604.1"/>
    <property type="molecule type" value="Genomic_DNA"/>
</dbReference>
<sequence length="124" mass="13596">MRRAQQLEQRQQLQRARAAPWDPAVRVEVDAECASMPPRTTVHTCAVNSMTVMWDTIHLIRGIWPMGGLRPGTAGHMGHIRAGDEPCATRSNARASFSVRGPRRCRAERGGLPGLGHVSGFMAI</sequence>